<reference evidence="2" key="1">
    <citation type="submission" date="2023-06" db="EMBL/GenBank/DDBJ databases">
        <title>Genomic analysis of the entomopathogenic nematode Steinernema hermaphroditum.</title>
        <authorList>
            <person name="Schwarz E.M."/>
            <person name="Heppert J.K."/>
            <person name="Baniya A."/>
            <person name="Schwartz H.T."/>
            <person name="Tan C.-H."/>
            <person name="Antoshechkin I."/>
            <person name="Sternberg P.W."/>
            <person name="Goodrich-Blair H."/>
            <person name="Dillman A.R."/>
        </authorList>
    </citation>
    <scope>NUCLEOTIDE SEQUENCE</scope>
    <source>
        <strain evidence="2">PS9179</strain>
        <tissue evidence="2">Whole animal</tissue>
    </source>
</reference>
<dbReference type="Proteomes" id="UP001175271">
    <property type="component" value="Unassembled WGS sequence"/>
</dbReference>
<name>A0AA39HT20_9BILA</name>
<keyword evidence="3" id="KW-1185">Reference proteome</keyword>
<dbReference type="PANTHER" id="PTHR38696:SF1">
    <property type="entry name" value="MEDIATOR OF RNA POLYMERASE II TRANSCRIPTION SUBUNIT 13"/>
    <property type="match status" value="1"/>
</dbReference>
<feature type="compositionally biased region" description="Low complexity" evidence="1">
    <location>
        <begin position="464"/>
        <end position="476"/>
    </location>
</feature>
<proteinExistence type="predicted"/>
<comment type="caution">
    <text evidence="2">The sequence shown here is derived from an EMBL/GenBank/DDBJ whole genome shotgun (WGS) entry which is preliminary data.</text>
</comment>
<feature type="region of interest" description="Disordered" evidence="1">
    <location>
        <begin position="464"/>
        <end position="491"/>
    </location>
</feature>
<gene>
    <name evidence="2" type="ORF">QR680_005071</name>
</gene>
<sequence length="491" mass="55044">MGTTVSHYPSTPANYPVFSITIRGPDKIKVMDAPENVVSLVNNALLAYYGAIQDVDVGFEGGTRFKLSGCPFSKSGGFDLSVQSKYFFTRLVADLYEMGWKLWLNSDLSRLYDNSTLFFHRVAPPRDAFSICCLSLSHHDKFQLINAPDVLYQVLLACVGNLLQDAQTYKNCYSVKMHGYLWDNDNYDESTNARILLLNIFRNFRLAGFSFFGTVNTKGTADSILFINEESTTPPPPEEYCIVSLNAKDRLRLIECPHNLVNMTAHLLKTRWPGGIQDHFQEGKCVEFKMKGYPWYAGVREDAVVSRHFLAELLKESVAHGWAAIFVMRQCTPMRIPHFCIAPSDDDKIRIIGADAQVREYVAEVVRQCWTPGIQEESTGYAEDYQLKMRGCPWECSTFSDSFALARIMMTRILTSLKAIGWSVICSADVSAKYITEHRDNHKKQYPEDVHSWFVAQTSLLASAGSPPGVAPSAPVEADDAPSSYTDVVGS</sequence>
<evidence type="ECO:0000313" key="2">
    <source>
        <dbReference type="EMBL" id="KAK0410334.1"/>
    </source>
</evidence>
<organism evidence="2 3">
    <name type="scientific">Steinernema hermaphroditum</name>
    <dbReference type="NCBI Taxonomy" id="289476"/>
    <lineage>
        <taxon>Eukaryota</taxon>
        <taxon>Metazoa</taxon>
        <taxon>Ecdysozoa</taxon>
        <taxon>Nematoda</taxon>
        <taxon>Chromadorea</taxon>
        <taxon>Rhabditida</taxon>
        <taxon>Tylenchina</taxon>
        <taxon>Panagrolaimomorpha</taxon>
        <taxon>Strongyloidoidea</taxon>
        <taxon>Steinernematidae</taxon>
        <taxon>Steinernema</taxon>
    </lineage>
</organism>
<dbReference type="EMBL" id="JAUCMV010000003">
    <property type="protein sequence ID" value="KAK0410334.1"/>
    <property type="molecule type" value="Genomic_DNA"/>
</dbReference>
<dbReference type="AlphaFoldDB" id="A0AA39HT20"/>
<evidence type="ECO:0000313" key="3">
    <source>
        <dbReference type="Proteomes" id="UP001175271"/>
    </source>
</evidence>
<protein>
    <submittedName>
        <fullName evidence="2">Uncharacterized protein</fullName>
    </submittedName>
</protein>
<accession>A0AA39HT20</accession>
<dbReference type="PANTHER" id="PTHR38696">
    <property type="entry name" value="MEDIATOR OF RNA POLYMERASE II TRANSCRIPTION SUBUNIT 13"/>
    <property type="match status" value="1"/>
</dbReference>
<evidence type="ECO:0000256" key="1">
    <source>
        <dbReference type="SAM" id="MobiDB-lite"/>
    </source>
</evidence>